<dbReference type="GO" id="GO:0030148">
    <property type="term" value="P:sphingolipid biosynthetic process"/>
    <property type="evidence" value="ECO:0007669"/>
    <property type="project" value="TreeGrafter"/>
</dbReference>
<evidence type="ECO:0000256" key="7">
    <source>
        <dbReference type="ARBA" id="ARBA00023098"/>
    </source>
</evidence>
<dbReference type="Pfam" id="PF01151">
    <property type="entry name" value="ELO"/>
    <property type="match status" value="1"/>
</dbReference>
<dbReference type="GO" id="GO:0019367">
    <property type="term" value="P:fatty acid elongation, saturated fatty acid"/>
    <property type="evidence" value="ECO:0007669"/>
    <property type="project" value="TreeGrafter"/>
</dbReference>
<dbReference type="GO" id="GO:0034625">
    <property type="term" value="P:fatty acid elongation, monounsaturated fatty acid"/>
    <property type="evidence" value="ECO:0007669"/>
    <property type="project" value="TreeGrafter"/>
</dbReference>
<dbReference type="PANTHER" id="PTHR11157:SF126">
    <property type="entry name" value="ELONGATION OF VERY LONG CHAIN FATTY ACIDS PROTEIN"/>
    <property type="match status" value="1"/>
</dbReference>
<accession>A0A5B8MVL9</accession>
<dbReference type="Proteomes" id="UP000316726">
    <property type="component" value="Chromosome 11"/>
</dbReference>
<organism evidence="11 12">
    <name type="scientific">Chloropicon primus</name>
    <dbReference type="NCBI Taxonomy" id="1764295"/>
    <lineage>
        <taxon>Eukaryota</taxon>
        <taxon>Viridiplantae</taxon>
        <taxon>Chlorophyta</taxon>
        <taxon>Chloropicophyceae</taxon>
        <taxon>Chloropicales</taxon>
        <taxon>Chloropicaceae</taxon>
        <taxon>Chloropicon</taxon>
    </lineage>
</organism>
<feature type="transmembrane region" description="Helical" evidence="10">
    <location>
        <begin position="152"/>
        <end position="174"/>
    </location>
</feature>
<protein>
    <submittedName>
        <fullName evidence="11">Fatty acid elongase</fullName>
    </submittedName>
</protein>
<dbReference type="GO" id="GO:0034626">
    <property type="term" value="P:fatty acid elongation, polyunsaturated fatty acid"/>
    <property type="evidence" value="ECO:0007669"/>
    <property type="project" value="TreeGrafter"/>
</dbReference>
<keyword evidence="6 10" id="KW-1133">Transmembrane helix</keyword>
<gene>
    <name evidence="11" type="ORF">A3770_11p61730</name>
</gene>
<dbReference type="STRING" id="1764295.A0A5B8MVL9"/>
<keyword evidence="7" id="KW-0443">Lipid metabolism</keyword>
<feature type="transmembrane region" description="Helical" evidence="10">
    <location>
        <begin position="75"/>
        <end position="94"/>
    </location>
</feature>
<dbReference type="GO" id="GO:0042761">
    <property type="term" value="P:very long-chain fatty acid biosynthetic process"/>
    <property type="evidence" value="ECO:0007669"/>
    <property type="project" value="TreeGrafter"/>
</dbReference>
<evidence type="ECO:0000256" key="10">
    <source>
        <dbReference type="SAM" id="Phobius"/>
    </source>
</evidence>
<dbReference type="AlphaFoldDB" id="A0A5B8MVL9"/>
<keyword evidence="2" id="KW-0444">Lipid biosynthesis</keyword>
<feature type="transmembrane region" description="Helical" evidence="10">
    <location>
        <begin position="114"/>
        <end position="131"/>
    </location>
</feature>
<feature type="transmembrane region" description="Helical" evidence="10">
    <location>
        <begin position="180"/>
        <end position="200"/>
    </location>
</feature>
<evidence type="ECO:0000256" key="4">
    <source>
        <dbReference type="ARBA" id="ARBA00022692"/>
    </source>
</evidence>
<feature type="transmembrane region" description="Helical" evidence="10">
    <location>
        <begin position="238"/>
        <end position="260"/>
    </location>
</feature>
<keyword evidence="5" id="KW-0276">Fatty acid metabolism</keyword>
<name>A0A5B8MVL9_9CHLO</name>
<reference evidence="11 12" key="1">
    <citation type="submission" date="2018-07" db="EMBL/GenBank/DDBJ databases">
        <title>The complete nuclear genome of the prasinophyte Chloropicon primus (CCMP1205).</title>
        <authorList>
            <person name="Pombert J.-F."/>
            <person name="Otis C."/>
            <person name="Turmel M."/>
            <person name="Lemieux C."/>
        </authorList>
    </citation>
    <scope>NUCLEOTIDE SEQUENCE [LARGE SCALE GENOMIC DNA]</scope>
    <source>
        <strain evidence="11 12">CCMP1205</strain>
    </source>
</reference>
<dbReference type="GO" id="GO:0009922">
    <property type="term" value="F:fatty acid elongase activity"/>
    <property type="evidence" value="ECO:0007669"/>
    <property type="project" value="InterPro"/>
</dbReference>
<evidence type="ECO:0000256" key="1">
    <source>
        <dbReference type="ARBA" id="ARBA00004141"/>
    </source>
</evidence>
<keyword evidence="3" id="KW-0808">Transferase</keyword>
<keyword evidence="12" id="KW-1185">Reference proteome</keyword>
<keyword evidence="4 10" id="KW-0812">Transmembrane</keyword>
<evidence type="ECO:0000256" key="9">
    <source>
        <dbReference type="ARBA" id="ARBA00023160"/>
    </source>
</evidence>
<evidence type="ECO:0000256" key="2">
    <source>
        <dbReference type="ARBA" id="ARBA00022516"/>
    </source>
</evidence>
<proteinExistence type="predicted"/>
<dbReference type="EMBL" id="CP031044">
    <property type="protein sequence ID" value="QDZ23655.1"/>
    <property type="molecule type" value="Genomic_DNA"/>
</dbReference>
<feature type="transmembrane region" description="Helical" evidence="10">
    <location>
        <begin position="212"/>
        <end position="232"/>
    </location>
</feature>
<keyword evidence="9" id="KW-0275">Fatty acid biosynthesis</keyword>
<dbReference type="InterPro" id="IPR002076">
    <property type="entry name" value="ELO_fam"/>
</dbReference>
<evidence type="ECO:0000313" key="11">
    <source>
        <dbReference type="EMBL" id="QDZ23655.1"/>
    </source>
</evidence>
<evidence type="ECO:0000256" key="8">
    <source>
        <dbReference type="ARBA" id="ARBA00023136"/>
    </source>
</evidence>
<dbReference type="PANTHER" id="PTHR11157">
    <property type="entry name" value="FATTY ACID ACYL TRANSFERASE-RELATED"/>
    <property type="match status" value="1"/>
</dbReference>
<evidence type="ECO:0000256" key="5">
    <source>
        <dbReference type="ARBA" id="ARBA00022832"/>
    </source>
</evidence>
<dbReference type="GO" id="GO:0005789">
    <property type="term" value="C:endoplasmic reticulum membrane"/>
    <property type="evidence" value="ECO:0007669"/>
    <property type="project" value="TreeGrafter"/>
</dbReference>
<evidence type="ECO:0000313" key="12">
    <source>
        <dbReference type="Proteomes" id="UP000316726"/>
    </source>
</evidence>
<feature type="transmembrane region" description="Helical" evidence="10">
    <location>
        <begin position="42"/>
        <end position="63"/>
    </location>
</feature>
<keyword evidence="8 10" id="KW-0472">Membrane</keyword>
<sequence length="271" mass="32217">MLSVLRKYLPYLSLVHLWHLYQLEGKMAEQYKKDQTIFESDLTVPVAGTVFYLLLVTVGPMIMKNRKAFELKDSMLVYNLYQVIYNSWCCYGFVREVMGKGYANKLNVWGNYDADIGSNFGLGFFIWLHYNNKYLEFFDSIFMVLRKKNEQLSFLHIYHHLTIAWCWWVVTKVYCGGDSYFGALCNSFIHVLMYSYYFMAALKISCPWKRHLTKMQMIQFLTCIAHAVYLYVHKTVPVVLPVLQIFMMSSLFVLFFTFYMRKYKKSTKKRA</sequence>
<evidence type="ECO:0000256" key="3">
    <source>
        <dbReference type="ARBA" id="ARBA00022679"/>
    </source>
</evidence>
<comment type="subcellular location">
    <subcellularLocation>
        <location evidence="1">Membrane</location>
        <topology evidence="1">Multi-pass membrane protein</topology>
    </subcellularLocation>
</comment>
<evidence type="ECO:0000256" key="6">
    <source>
        <dbReference type="ARBA" id="ARBA00022989"/>
    </source>
</evidence>
<dbReference type="OrthoDB" id="434092at2759"/>